<dbReference type="EMBL" id="HBIV01029451">
    <property type="protein sequence ID" value="CAE0669408.1"/>
    <property type="molecule type" value="Transcribed_RNA"/>
</dbReference>
<evidence type="ECO:0000259" key="2">
    <source>
        <dbReference type="Pfam" id="PF00078"/>
    </source>
</evidence>
<dbReference type="CDD" id="cd01647">
    <property type="entry name" value="RT_LTR"/>
    <property type="match status" value="1"/>
</dbReference>
<keyword evidence="1" id="KW-0511">Multifunctional enzyme</keyword>
<dbReference type="PANTHER" id="PTHR37984">
    <property type="entry name" value="PROTEIN CBG26694"/>
    <property type="match status" value="1"/>
</dbReference>
<dbReference type="InterPro" id="IPR043502">
    <property type="entry name" value="DNA/RNA_pol_sf"/>
</dbReference>
<dbReference type="InterPro" id="IPR050951">
    <property type="entry name" value="Retrovirus_Pol_polyprotein"/>
</dbReference>
<organism evidence="4">
    <name type="scientific">Lotharella globosa</name>
    <dbReference type="NCBI Taxonomy" id="91324"/>
    <lineage>
        <taxon>Eukaryota</taxon>
        <taxon>Sar</taxon>
        <taxon>Rhizaria</taxon>
        <taxon>Cercozoa</taxon>
        <taxon>Chlorarachniophyceae</taxon>
        <taxon>Lotharella</taxon>
    </lineage>
</organism>
<dbReference type="AlphaFoldDB" id="A0A7S3Z2T1"/>
<protein>
    <recommendedName>
        <fullName evidence="5">Reverse transcriptase/retrotransposon-derived protein RNase H-like domain-containing protein</fullName>
    </recommendedName>
</protein>
<dbReference type="GO" id="GO:0003824">
    <property type="term" value="F:catalytic activity"/>
    <property type="evidence" value="ECO:0007669"/>
    <property type="project" value="UniProtKB-KW"/>
</dbReference>
<proteinExistence type="predicted"/>
<dbReference type="InterPro" id="IPR043128">
    <property type="entry name" value="Rev_trsase/Diguanyl_cyclase"/>
</dbReference>
<dbReference type="Gene3D" id="3.30.70.270">
    <property type="match status" value="2"/>
</dbReference>
<dbReference type="InterPro" id="IPR041577">
    <property type="entry name" value="RT_RNaseH_2"/>
</dbReference>
<dbReference type="PANTHER" id="PTHR37984:SF5">
    <property type="entry name" value="PROTEIN NYNRIN-LIKE"/>
    <property type="match status" value="1"/>
</dbReference>
<name>A0A7S3Z2T1_9EUKA</name>
<evidence type="ECO:0008006" key="5">
    <source>
        <dbReference type="Google" id="ProtNLM"/>
    </source>
</evidence>
<dbReference type="InterPro" id="IPR000477">
    <property type="entry name" value="RT_dom"/>
</dbReference>
<accession>A0A7S3Z2T1</accession>
<dbReference type="Gene3D" id="1.10.340.70">
    <property type="match status" value="1"/>
</dbReference>
<feature type="domain" description="Reverse transcriptase" evidence="2">
    <location>
        <begin position="146"/>
        <end position="310"/>
    </location>
</feature>
<evidence type="ECO:0000313" key="4">
    <source>
        <dbReference type="EMBL" id="CAE0669408.1"/>
    </source>
</evidence>
<evidence type="ECO:0000259" key="3">
    <source>
        <dbReference type="Pfam" id="PF17919"/>
    </source>
</evidence>
<feature type="domain" description="Reverse transcriptase/retrotransposon-derived protein RNase H-like" evidence="3">
    <location>
        <begin position="380"/>
        <end position="472"/>
    </location>
</feature>
<evidence type="ECO:0000256" key="1">
    <source>
        <dbReference type="ARBA" id="ARBA00023268"/>
    </source>
</evidence>
<reference evidence="4" key="1">
    <citation type="submission" date="2021-01" db="EMBL/GenBank/DDBJ databases">
        <authorList>
            <person name="Corre E."/>
            <person name="Pelletier E."/>
            <person name="Niang G."/>
            <person name="Scheremetjew M."/>
            <person name="Finn R."/>
            <person name="Kale V."/>
            <person name="Holt S."/>
            <person name="Cochrane G."/>
            <person name="Meng A."/>
            <person name="Brown T."/>
            <person name="Cohen L."/>
        </authorList>
    </citation>
    <scope>NUCLEOTIDE SEQUENCE</scope>
    <source>
        <strain evidence="4">CCCM811</strain>
    </source>
</reference>
<dbReference type="SUPFAM" id="SSF56672">
    <property type="entry name" value="DNA/RNA polymerases"/>
    <property type="match status" value="1"/>
</dbReference>
<dbReference type="Pfam" id="PF00078">
    <property type="entry name" value="RVT_1"/>
    <property type="match status" value="1"/>
</dbReference>
<dbReference type="Gene3D" id="3.10.10.10">
    <property type="entry name" value="HIV Type 1 Reverse Transcriptase, subunit A, domain 1"/>
    <property type="match status" value="1"/>
</dbReference>
<gene>
    <name evidence="4" type="ORF">LGLO00237_LOCUS21035</name>
</gene>
<sequence>MIIGRNLLKSLGAIISFRKDEIICINAKRCKVKMIKVSEWAQLSEITALDFLNGGIPLPDEFQRMFPGKDLREIAEVLEGIPPDRDIKPVRLPFKEGHEDMIVNTPPRARPSLDWDRIEAQVKDWLAHGKVEKSSSPFNTPHVIAPKPTPPFFRLATDFRRINECLQPYKFPLRKIDELIEELALKKYKSGIDQDQAYTQIPVDKRDRGKLAFSTRNGKYHFCCLPYGLVISGDLYCQRKHTVLTHDGADVLLWLYIWTYVDDDSVGTDTVICHIFILCVIFDRFLIFGFTIRIAKCKWLVLELKYGGHMVGYRCIKPNPKKIDKLQELPEPTNLKQVRSFLQQVAWMLRRCEPEYVELASRISSAFRKPNDRRPFKEVWTKDLSEVFHYLKTLCKKELLNVSFDPKCRETYLYFDWSKHAIGGVLVQREEIVRVWGRTCNTSEAKYPPVKGENLAYHDVQMAFRPYLLSCVFYYAVTDQRPLLGIENEVDIREMDPMFTKWRENTEQFRHRRKLVYVMGSKNLADFWSRLWPRKKLPEVNCAFVGLSFSVEDGDFKLTPEDDEELTNIAKSGLTLNGMGNHVKAHIHNEWRTHVPMRLRVPLVRELHGPTHIGERKLTQALSKCYFPKKKQFLKNFLKSCECSKAKHSGNPRCESEESKSKSTISAQRDFDIVQVDTYKFKGMHYLTCADVRSKKLFVEPIKGWKQLSHGSLKGSAATTSPLSLASLIGM</sequence>
<dbReference type="Pfam" id="PF17919">
    <property type="entry name" value="RT_RNaseH_2"/>
    <property type="match status" value="1"/>
</dbReference>